<keyword evidence="8" id="KW-1185">Reference proteome</keyword>
<feature type="coiled-coil region" evidence="6">
    <location>
        <begin position="433"/>
        <end position="470"/>
    </location>
</feature>
<keyword evidence="2 4" id="KW-0328">Glycosyltransferase</keyword>
<organism evidence="8 9">
    <name type="scientific">Sesamum indicum</name>
    <name type="common">Oriental sesame</name>
    <name type="synonym">Sesamum orientale</name>
    <dbReference type="NCBI Taxonomy" id="4182"/>
    <lineage>
        <taxon>Eukaryota</taxon>
        <taxon>Viridiplantae</taxon>
        <taxon>Streptophyta</taxon>
        <taxon>Embryophyta</taxon>
        <taxon>Tracheophyta</taxon>
        <taxon>Spermatophyta</taxon>
        <taxon>Magnoliopsida</taxon>
        <taxon>eudicotyledons</taxon>
        <taxon>Gunneridae</taxon>
        <taxon>Pentapetalae</taxon>
        <taxon>asterids</taxon>
        <taxon>lamiids</taxon>
        <taxon>Lamiales</taxon>
        <taxon>Pedaliaceae</taxon>
        <taxon>Sesamum</taxon>
    </lineage>
</organism>
<evidence type="ECO:0000256" key="3">
    <source>
        <dbReference type="ARBA" id="ARBA00022679"/>
    </source>
</evidence>
<dbReference type="FunCoup" id="A0A6I9SJZ4">
    <property type="interactions" value="183"/>
</dbReference>
<dbReference type="FunFam" id="3.40.50.2000:FF:000047">
    <property type="entry name" value="Glycosyltransferase"/>
    <property type="match status" value="1"/>
</dbReference>
<evidence type="ECO:0000256" key="4">
    <source>
        <dbReference type="RuleBase" id="RU003718"/>
    </source>
</evidence>
<dbReference type="Proteomes" id="UP000504604">
    <property type="component" value="Linkage group LG2"/>
</dbReference>
<dbReference type="GO" id="GO:0035251">
    <property type="term" value="F:UDP-glucosyltransferase activity"/>
    <property type="evidence" value="ECO:0007669"/>
    <property type="project" value="TreeGrafter"/>
</dbReference>
<comment type="similarity">
    <text evidence="1 4">Belongs to the UDP-glycosyltransferase family.</text>
</comment>
<dbReference type="CDD" id="cd03784">
    <property type="entry name" value="GT1_Gtf-like"/>
    <property type="match status" value="1"/>
</dbReference>
<dbReference type="InterPro" id="IPR058980">
    <property type="entry name" value="Glyco_transf_N"/>
</dbReference>
<protein>
    <recommendedName>
        <fullName evidence="5">Glycosyltransferase</fullName>
        <ecNumber evidence="5">2.4.1.-</ecNumber>
    </recommendedName>
</protein>
<keyword evidence="6" id="KW-0175">Coiled coil</keyword>
<feature type="domain" description="Glycosyltransferase N-terminal" evidence="7">
    <location>
        <begin position="11"/>
        <end position="252"/>
    </location>
</feature>
<dbReference type="FunFam" id="3.40.50.2000:FF:000071">
    <property type="entry name" value="Glycosyltransferase"/>
    <property type="match status" value="1"/>
</dbReference>
<dbReference type="OrthoDB" id="5835829at2759"/>
<dbReference type="AlphaFoldDB" id="A0A6I9SJZ4"/>
<dbReference type="Pfam" id="PF26168">
    <property type="entry name" value="Glyco_transf_N"/>
    <property type="match status" value="1"/>
</dbReference>
<dbReference type="PANTHER" id="PTHR48047:SF229">
    <property type="entry name" value="UDP-GLYCOSYLTRANSFERASE 73C3-RELATED"/>
    <property type="match status" value="1"/>
</dbReference>
<evidence type="ECO:0000256" key="6">
    <source>
        <dbReference type="SAM" id="Coils"/>
    </source>
</evidence>
<keyword evidence="3 4" id="KW-0808">Transferase</keyword>
<dbReference type="GeneID" id="105155441"/>
<sequence>MPRIQEQKPHVVMLPFLAQGHIIPMVDLAKLLAKRGVTISILTTPVNAARFQSVIDRAIGTGLDIHVRHLKFPCSEVGLPDGCESFDLLTSNDDVMKIFKAIDMLKDQVEESLRQLKPSPNCLIADACFPSWATKVPLKLNIPRTLFYASNCFSQLCKQILHTCKELEAVTSDTEYFVMPRFPDRIELTKAQIRGALSNPNFEWDDFWNEMRAAEERAFGSVFANTFEELESEYVKIYKKDTGKRAWGVGPVSLCNEDYSDKIERGNNVHVAENKRCLEWLDSKEPGSVVYVCLGSQFIPATLQLIELALGLESSNKPFIWVLKNASEESEKWLLEEKFEERIKDRGLLIRGWAPQMLILPHPSIGAFLTHCGGNSMLEAIAAGVPMITWPIFADHFCNEKLIVEVSKIGLRLGVEKPVFLEDPDEVTVQVKKDEIKRVIEKLTEEGEEANEMRKRAKELRETAKKAVEKGGSSYVNVTSLIQDAVAEQARLGGRHE</sequence>
<evidence type="ECO:0000256" key="1">
    <source>
        <dbReference type="ARBA" id="ARBA00009995"/>
    </source>
</evidence>
<reference evidence="9" key="1">
    <citation type="submission" date="2025-08" db="UniProtKB">
        <authorList>
            <consortium name="RefSeq"/>
        </authorList>
    </citation>
    <scope>IDENTIFICATION</scope>
</reference>
<dbReference type="InterPro" id="IPR002213">
    <property type="entry name" value="UDP_glucos_trans"/>
</dbReference>
<dbReference type="RefSeq" id="XP_011069618.2">
    <property type="nucleotide sequence ID" value="XM_011071316.2"/>
</dbReference>
<dbReference type="Gramene" id="SIN_1013300.t">
    <property type="protein sequence ID" value="SIN_1013300.t.cds1"/>
    <property type="gene ID" value="SIN_1013300"/>
</dbReference>
<dbReference type="KEGG" id="sind:105155441"/>
<evidence type="ECO:0000313" key="9">
    <source>
        <dbReference type="RefSeq" id="XP_011069618.2"/>
    </source>
</evidence>
<dbReference type="InterPro" id="IPR035595">
    <property type="entry name" value="UDP_glycos_trans_CS"/>
</dbReference>
<evidence type="ECO:0000259" key="7">
    <source>
        <dbReference type="Pfam" id="PF26168"/>
    </source>
</evidence>
<dbReference type="PROSITE" id="PS00375">
    <property type="entry name" value="UDPGT"/>
    <property type="match status" value="1"/>
</dbReference>
<evidence type="ECO:0000313" key="8">
    <source>
        <dbReference type="Proteomes" id="UP000504604"/>
    </source>
</evidence>
<dbReference type="PANTHER" id="PTHR48047">
    <property type="entry name" value="GLYCOSYLTRANSFERASE"/>
    <property type="match status" value="1"/>
</dbReference>
<dbReference type="InParanoid" id="A0A6I9SJZ4"/>
<name>A0A6I9SJZ4_SESIN</name>
<evidence type="ECO:0000256" key="2">
    <source>
        <dbReference type="ARBA" id="ARBA00022676"/>
    </source>
</evidence>
<evidence type="ECO:0000256" key="5">
    <source>
        <dbReference type="RuleBase" id="RU362057"/>
    </source>
</evidence>
<dbReference type="EC" id="2.4.1.-" evidence="5"/>
<gene>
    <name evidence="9" type="primary">LOC105155441</name>
</gene>
<accession>A0A6I9SJZ4</accession>
<dbReference type="Gene3D" id="3.40.50.2000">
    <property type="entry name" value="Glycogen Phosphorylase B"/>
    <property type="match status" value="2"/>
</dbReference>
<proteinExistence type="inferred from homology"/>
<dbReference type="SUPFAM" id="SSF53756">
    <property type="entry name" value="UDP-Glycosyltransferase/glycogen phosphorylase"/>
    <property type="match status" value="1"/>
</dbReference>
<dbReference type="Pfam" id="PF00201">
    <property type="entry name" value="UDPGT"/>
    <property type="match status" value="1"/>
</dbReference>